<protein>
    <submittedName>
        <fullName evidence="1">Uncharacterized protein</fullName>
    </submittedName>
</protein>
<evidence type="ECO:0000313" key="2">
    <source>
        <dbReference type="Proteomes" id="UP000436911"/>
    </source>
</evidence>
<gene>
    <name evidence="1" type="ORF">DXT89_00440</name>
</gene>
<dbReference type="EMBL" id="QUSG01000001">
    <property type="protein sequence ID" value="KAA3531889.1"/>
    <property type="molecule type" value="Genomic_DNA"/>
</dbReference>
<organism evidence="1 2">
    <name type="scientific">Agrobacterium vitis</name>
    <name type="common">Rhizobium vitis</name>
    <dbReference type="NCBI Taxonomy" id="373"/>
    <lineage>
        <taxon>Bacteria</taxon>
        <taxon>Pseudomonadati</taxon>
        <taxon>Pseudomonadota</taxon>
        <taxon>Alphaproteobacteria</taxon>
        <taxon>Hyphomicrobiales</taxon>
        <taxon>Rhizobiaceae</taxon>
        <taxon>Rhizobium/Agrobacterium group</taxon>
        <taxon>Agrobacterium</taxon>
    </lineage>
</organism>
<dbReference type="AlphaFoldDB" id="A0A368NXE8"/>
<sequence>MIHAQRASNSTCRQDGKGNCAQAFDPDQCNLKKFPLQSIRQGSEILLHFRRNPTTVRSAVAVSICNGGSILS</sequence>
<evidence type="ECO:0000313" key="1">
    <source>
        <dbReference type="EMBL" id="KAA3531889.1"/>
    </source>
</evidence>
<reference evidence="1 2" key="1">
    <citation type="submission" date="2018-08" db="EMBL/GenBank/DDBJ databases">
        <title>Genome sequencing of Agrobacterium vitis strain ICMP 10754.</title>
        <authorList>
            <person name="Visnovsky S.B."/>
            <person name="Pitman A.R."/>
        </authorList>
    </citation>
    <scope>NUCLEOTIDE SEQUENCE [LARGE SCALE GENOMIC DNA]</scope>
    <source>
        <strain evidence="1 2">ICMP 10754</strain>
    </source>
</reference>
<name>A0A368NXE8_AGRVI</name>
<proteinExistence type="predicted"/>
<comment type="caution">
    <text evidence="1">The sequence shown here is derived from an EMBL/GenBank/DDBJ whole genome shotgun (WGS) entry which is preliminary data.</text>
</comment>
<dbReference type="Proteomes" id="UP000436911">
    <property type="component" value="Unassembled WGS sequence"/>
</dbReference>
<accession>A0A368NXE8</accession>